<sequence>MVKFCPMLNQIEQRPVINTPQNECKSLSDITKEALMLRRDFIQSVLASGLMLSSGLSLAQKPPTTYTLDGTDIYGKKLNLNDFAGMTVLVSFFTFDCALCSDDLKLMREFYVRNVKNKFMLLGVNLDSNKKDLDEYNEITTHAYPKDQRFPTVWRNAPGHKDNFGVVATQPTHFVLDHKAQLKFKREGKFQPDDWDNLWLSL</sequence>
<dbReference type="Gene3D" id="3.40.30.10">
    <property type="entry name" value="Glutaredoxin"/>
    <property type="match status" value="1"/>
</dbReference>
<dbReference type="EMBL" id="SMYL01000001">
    <property type="protein sequence ID" value="TDK68363.1"/>
    <property type="molecule type" value="Genomic_DNA"/>
</dbReference>
<keyword evidence="3" id="KW-1185">Reference proteome</keyword>
<feature type="domain" description="Alkyl hydroperoxide reductase subunit C/ Thiol specific antioxidant" evidence="1">
    <location>
        <begin position="71"/>
        <end position="183"/>
    </location>
</feature>
<name>A0A4R5W6D2_9BURK</name>
<proteinExistence type="predicted"/>
<dbReference type="Proteomes" id="UP000294829">
    <property type="component" value="Unassembled WGS sequence"/>
</dbReference>
<dbReference type="SUPFAM" id="SSF52833">
    <property type="entry name" value="Thioredoxin-like"/>
    <property type="match status" value="1"/>
</dbReference>
<dbReference type="AlphaFoldDB" id="A0A4R5W6D2"/>
<organism evidence="2 3">
    <name type="scientific">Sapientia aquatica</name>
    <dbReference type="NCBI Taxonomy" id="1549640"/>
    <lineage>
        <taxon>Bacteria</taxon>
        <taxon>Pseudomonadati</taxon>
        <taxon>Pseudomonadota</taxon>
        <taxon>Betaproteobacteria</taxon>
        <taxon>Burkholderiales</taxon>
        <taxon>Oxalobacteraceae</taxon>
        <taxon>Sapientia</taxon>
    </lineage>
</organism>
<evidence type="ECO:0000259" key="1">
    <source>
        <dbReference type="Pfam" id="PF00578"/>
    </source>
</evidence>
<comment type="caution">
    <text evidence="2">The sequence shown here is derived from an EMBL/GenBank/DDBJ whole genome shotgun (WGS) entry which is preliminary data.</text>
</comment>
<dbReference type="OrthoDB" id="9811352at2"/>
<dbReference type="InterPro" id="IPR000866">
    <property type="entry name" value="AhpC/TSA"/>
</dbReference>
<reference evidence="2 3" key="1">
    <citation type="submission" date="2019-03" db="EMBL/GenBank/DDBJ databases">
        <title>Sapientia aquatica gen. nov., sp. nov., isolated from a crater lake.</title>
        <authorList>
            <person name="Felfoldi T."/>
            <person name="Szabo A."/>
            <person name="Toth E."/>
            <person name="Schumann P."/>
            <person name="Keki Z."/>
            <person name="Marialigeti K."/>
            <person name="Mathe I."/>
        </authorList>
    </citation>
    <scope>NUCLEOTIDE SEQUENCE [LARGE SCALE GENOMIC DNA]</scope>
    <source>
        <strain evidence="2 3">SA-152</strain>
    </source>
</reference>
<dbReference type="GO" id="GO:0016209">
    <property type="term" value="F:antioxidant activity"/>
    <property type="evidence" value="ECO:0007669"/>
    <property type="project" value="InterPro"/>
</dbReference>
<dbReference type="InterPro" id="IPR036249">
    <property type="entry name" value="Thioredoxin-like_sf"/>
</dbReference>
<protein>
    <submittedName>
        <fullName evidence="2">Redoxin domain-containing protein</fullName>
    </submittedName>
</protein>
<accession>A0A4R5W6D2</accession>
<evidence type="ECO:0000313" key="3">
    <source>
        <dbReference type="Proteomes" id="UP000294829"/>
    </source>
</evidence>
<dbReference type="GO" id="GO:0016491">
    <property type="term" value="F:oxidoreductase activity"/>
    <property type="evidence" value="ECO:0007669"/>
    <property type="project" value="InterPro"/>
</dbReference>
<dbReference type="Pfam" id="PF00578">
    <property type="entry name" value="AhpC-TSA"/>
    <property type="match status" value="1"/>
</dbReference>
<gene>
    <name evidence="2" type="ORF">E2I14_02135</name>
</gene>
<evidence type="ECO:0000313" key="2">
    <source>
        <dbReference type="EMBL" id="TDK68363.1"/>
    </source>
</evidence>